<accession>A0A0E2AZ47</accession>
<gene>
    <name evidence="2" type="ORF">LEP1GSC081_3073</name>
</gene>
<dbReference type="InterPro" id="IPR036866">
    <property type="entry name" value="RibonucZ/Hydroxyglut_hydro"/>
</dbReference>
<proteinExistence type="predicted"/>
<dbReference type="Pfam" id="PF00753">
    <property type="entry name" value="Lactamase_B"/>
    <property type="match status" value="1"/>
</dbReference>
<protein>
    <submittedName>
        <fullName evidence="2">Beta-lactamase family protein</fullName>
    </submittedName>
</protein>
<dbReference type="PANTHER" id="PTHR46504:SF2">
    <property type="entry name" value="TRNASE Z TRZ1"/>
    <property type="match status" value="1"/>
</dbReference>
<evidence type="ECO:0000313" key="3">
    <source>
        <dbReference type="Proteomes" id="UP000006253"/>
    </source>
</evidence>
<reference evidence="2 3" key="1">
    <citation type="submission" date="2012-10" db="EMBL/GenBank/DDBJ databases">
        <authorList>
            <person name="Harkins D.M."/>
            <person name="Durkin A.S."/>
            <person name="Brinkac L.M."/>
            <person name="Selengut J.D."/>
            <person name="Sanka R."/>
            <person name="DePew J."/>
            <person name="Purushe J."/>
            <person name="Peacock S.J."/>
            <person name="Thaipadungpanit J."/>
            <person name="Wuthiekanun V.W."/>
            <person name="Day N.P."/>
            <person name="Vinetz J.M."/>
            <person name="Sutton G.G."/>
            <person name="Nelson W.C."/>
            <person name="Fouts D.E."/>
        </authorList>
    </citation>
    <scope>NUCLEOTIDE SEQUENCE [LARGE SCALE GENOMIC DNA]</scope>
    <source>
        <strain evidence="2 3">H1</strain>
    </source>
</reference>
<dbReference type="EMBL" id="AHMY02000067">
    <property type="protein sequence ID" value="EKO13758.1"/>
    <property type="molecule type" value="Genomic_DNA"/>
</dbReference>
<dbReference type="SUPFAM" id="SSF56281">
    <property type="entry name" value="Metallo-hydrolase/oxidoreductase"/>
    <property type="match status" value="1"/>
</dbReference>
<dbReference type="AlphaFoldDB" id="A0A0E2AZ47"/>
<dbReference type="RefSeq" id="WP_004766877.1">
    <property type="nucleotide sequence ID" value="NZ_AHMY02000067.1"/>
</dbReference>
<comment type="caution">
    <text evidence="2">The sequence shown here is derived from an EMBL/GenBank/DDBJ whole genome shotgun (WGS) entry which is preliminary data.</text>
</comment>
<feature type="domain" description="Metallo-beta-lactamase" evidence="1">
    <location>
        <begin position="36"/>
        <end position="93"/>
    </location>
</feature>
<sequence length="275" mass="32273">MYCKFQHKQYQFEGISEGGIRTSLYLPSLSLMFDIGAQNPNRIHLDNLLLTHSHLDHSSGLPYYISQRSLRKLKPPRIFVPAPLEKPMRKILDLYSEIENFTYSYELSAVSPGDKIDLDSNHFFSPHQTFHRVPSQGYTLYQKRKKLKKEFQSISQNELNQALKEKIEVSELSEIPVISFSGDTKIEYVLEHEDVANSSILFIECTYIDDERNVAQAREWGHTHLDEILDNLSSFKNEKIVLIHFSKRYSVSYIREVLDKRIPKEERHRFHPFLP</sequence>
<dbReference type="InterPro" id="IPR001279">
    <property type="entry name" value="Metallo-B-lactamas"/>
</dbReference>
<dbReference type="Gene3D" id="3.60.15.10">
    <property type="entry name" value="Ribonuclease Z/Hydroxyacylglutathione hydrolase-like"/>
    <property type="match status" value="1"/>
</dbReference>
<name>A0A0E2AZ47_9LEPT</name>
<organism evidence="2 3">
    <name type="scientific">Leptospira kirschneri str. H1</name>
    <dbReference type="NCBI Taxonomy" id="1049966"/>
    <lineage>
        <taxon>Bacteria</taxon>
        <taxon>Pseudomonadati</taxon>
        <taxon>Spirochaetota</taxon>
        <taxon>Spirochaetia</taxon>
        <taxon>Leptospirales</taxon>
        <taxon>Leptospiraceae</taxon>
        <taxon>Leptospira</taxon>
    </lineage>
</organism>
<dbReference type="PANTHER" id="PTHR46504">
    <property type="entry name" value="TRNASE Z TRZ1"/>
    <property type="match status" value="1"/>
</dbReference>
<evidence type="ECO:0000259" key="1">
    <source>
        <dbReference type="Pfam" id="PF00753"/>
    </source>
</evidence>
<evidence type="ECO:0000313" key="2">
    <source>
        <dbReference type="EMBL" id="EKO13758.1"/>
    </source>
</evidence>
<dbReference type="Proteomes" id="UP000006253">
    <property type="component" value="Unassembled WGS sequence"/>
</dbReference>